<comment type="caution">
    <text evidence="1">The sequence shown here is derived from an EMBL/GenBank/DDBJ whole genome shotgun (WGS) entry which is preliminary data.</text>
</comment>
<dbReference type="EMBL" id="CAKXZS010000014">
    <property type="protein sequence ID" value="CAH2399109.1"/>
    <property type="molecule type" value="Genomic_DNA"/>
</dbReference>
<proteinExistence type="predicted"/>
<keyword evidence="2" id="KW-1185">Reference proteome</keyword>
<evidence type="ECO:0000313" key="2">
    <source>
        <dbReference type="Proteomes" id="UP001152604"/>
    </source>
</evidence>
<dbReference type="RefSeq" id="WP_254024920.1">
    <property type="nucleotide sequence ID" value="NZ_CAKXZS010000014.1"/>
</dbReference>
<gene>
    <name evidence="1" type="ORF">MES4922_210098</name>
</gene>
<sequence>MTVEVHATDVAKFANGRKVVSVTKPGTMKVASKTGPATIDQPFNVGDVMLVDAGGRAIVTPLSFAGATEIARRVIEGDLRLTTDSESLRALATAVIGVAAQVVAPEPANDAAAQPAKEESA</sequence>
<evidence type="ECO:0000313" key="1">
    <source>
        <dbReference type="EMBL" id="CAH2399109.1"/>
    </source>
</evidence>
<dbReference type="Proteomes" id="UP001152604">
    <property type="component" value="Unassembled WGS sequence"/>
</dbReference>
<reference evidence="1" key="1">
    <citation type="submission" date="2022-03" db="EMBL/GenBank/DDBJ databases">
        <authorList>
            <person name="Brunel B."/>
        </authorList>
    </citation>
    <scope>NUCLEOTIDE SEQUENCE</scope>
    <source>
        <strain evidence="1">STM4922sample</strain>
    </source>
</reference>
<organism evidence="1 2">
    <name type="scientific">Mesorhizobium ventifaucium</name>
    <dbReference type="NCBI Taxonomy" id="666020"/>
    <lineage>
        <taxon>Bacteria</taxon>
        <taxon>Pseudomonadati</taxon>
        <taxon>Pseudomonadota</taxon>
        <taxon>Alphaproteobacteria</taxon>
        <taxon>Hyphomicrobiales</taxon>
        <taxon>Phyllobacteriaceae</taxon>
        <taxon>Mesorhizobium</taxon>
    </lineage>
</organism>
<name>A0ABM9DR15_9HYPH</name>
<protein>
    <submittedName>
        <fullName evidence="1">Uncharacterized protein</fullName>
    </submittedName>
</protein>
<accession>A0ABM9DR15</accession>